<dbReference type="InterPro" id="IPR013783">
    <property type="entry name" value="Ig-like_fold"/>
</dbReference>
<name>A0ABR6Y1R9_9FLAO</name>
<evidence type="ECO:0000313" key="4">
    <source>
        <dbReference type="Proteomes" id="UP000607435"/>
    </source>
</evidence>
<evidence type="ECO:0000256" key="1">
    <source>
        <dbReference type="SAM" id="SignalP"/>
    </source>
</evidence>
<sequence length="1088" mass="119613">MIKTLKLKFIVIISLFCIFQSKAQITLTHNIGETPIATGMFSCEGDETWMRVFDLSEFGVGPNEEFAITSGQIAFSESNPGANLQFRIYSVGGDFPNYPYSLYPPTLLGTRGIGTAPTINGEPEILQTDFNEPVIIPAGTEKILVAVEKYWSVYDPESAIVVIAGTENDTGVSYYYGCDESYGITPTTDLPNPVPNANFYINVTGETFNAFSNGPTTRLTHNTCGDIIKTNIFSCSSSYLYWSRTFTLSDFGISNNEEYVINSGQVAINNTGWLPEINFSIYAIDDNFPASFSETDLIGSSQYQTLQYGIGDSPQIIEVLFDTPITVPANVERILVEVHKGIVSGDALAFIGGTTVDNDVSWQRGCIVNGTPVNGFVTATDMGYPNSNFYINVTGNVNHISNSFGISVTNICSEFLKEFSIEGNDNFNSVLWDFGDPASGLNNNSYDLSPFHDFSADGVYTITATVTASDGSVEVLSETIEVYEPPNAYGIDNIYACEDVSNTGISSAFDVSAVETQVLGGQTDKTITYIDGSGNEYSSLPNPFTNTISGLETIIVRVANDNNPCCVSETTFDLIVNPLPEIETNLALTSCENVSNGFAEFNLSNLPNEIINGQPDLMLELLDSNNNLISISDYNSYENLVANQDYIIARLTNTSTNCSSDININLTISTNPIANPLQPIYGCDDNNDGISEYFDISNIESLVLNGQTGFLVSYFNEAGIELPLPLPNPYTNSIAFSELITVRVTNPNSTCFSETTLQLQTVTQPNINQPNNLFACNEGNGYAHFDTSLIEQQIIGNQTGLTVTYFDTSNNPLPSPLPLLFQNTEPFSQTINVIIEDTANPNCYSETNFDLIVNELPEINLQDEYFICNLEPSLPLIINSGFNSYNWIYEGGTIVSNTNSVDIADEGNYQLTVTQIENGITCENTFNFTLIRSVLPEIETINFGELGNNFIEIIAFGDGDFEYSIDGNNFQDSNYFSNILGGIYTVFVRDKDGCGQDSEEVTVIDYPKFFTPNNDGFNDFWQIKGIVNFPNSNTLIFDRFGKHLATITSNEIGWNGQHNGKLMMSNDYWFRTDLGNGRTFSGHFSLKR</sequence>
<evidence type="ECO:0000259" key="2">
    <source>
        <dbReference type="PROSITE" id="PS50093"/>
    </source>
</evidence>
<dbReference type="Gene3D" id="2.60.40.10">
    <property type="entry name" value="Immunoglobulins"/>
    <property type="match status" value="1"/>
</dbReference>
<dbReference type="PROSITE" id="PS50093">
    <property type="entry name" value="PKD"/>
    <property type="match status" value="1"/>
</dbReference>
<dbReference type="Proteomes" id="UP000607435">
    <property type="component" value="Unassembled WGS sequence"/>
</dbReference>
<proteinExistence type="predicted"/>
<keyword evidence="4" id="KW-1185">Reference proteome</keyword>
<dbReference type="Pfam" id="PF13585">
    <property type="entry name" value="CHU_C"/>
    <property type="match status" value="1"/>
</dbReference>
<comment type="caution">
    <text evidence="3">The sequence shown here is derived from an EMBL/GenBank/DDBJ whole genome shotgun (WGS) entry which is preliminary data.</text>
</comment>
<dbReference type="InterPro" id="IPR000601">
    <property type="entry name" value="PKD_dom"/>
</dbReference>
<protein>
    <submittedName>
        <fullName evidence="3">T9SS type B sorting domain-containing protein</fullName>
    </submittedName>
</protein>
<organism evidence="3 4">
    <name type="scientific">Winogradskyella echinorum</name>
    <dbReference type="NCBI Taxonomy" id="538189"/>
    <lineage>
        <taxon>Bacteria</taxon>
        <taxon>Pseudomonadati</taxon>
        <taxon>Bacteroidota</taxon>
        <taxon>Flavobacteriia</taxon>
        <taxon>Flavobacteriales</taxon>
        <taxon>Flavobacteriaceae</taxon>
        <taxon>Winogradskyella</taxon>
    </lineage>
</organism>
<dbReference type="CDD" id="cd00146">
    <property type="entry name" value="PKD"/>
    <property type="match status" value="1"/>
</dbReference>
<dbReference type="RefSeq" id="WP_186845788.1">
    <property type="nucleotide sequence ID" value="NZ_JACOME010000002.1"/>
</dbReference>
<dbReference type="InterPro" id="IPR026341">
    <property type="entry name" value="T9SS_type_B"/>
</dbReference>
<feature type="signal peptide" evidence="1">
    <location>
        <begin position="1"/>
        <end position="23"/>
    </location>
</feature>
<dbReference type="EMBL" id="JACOME010000002">
    <property type="protein sequence ID" value="MBC3846676.1"/>
    <property type="molecule type" value="Genomic_DNA"/>
</dbReference>
<gene>
    <name evidence="3" type="ORF">H6H04_09825</name>
</gene>
<dbReference type="InterPro" id="IPR035986">
    <property type="entry name" value="PKD_dom_sf"/>
</dbReference>
<dbReference type="SUPFAM" id="SSF49299">
    <property type="entry name" value="PKD domain"/>
    <property type="match status" value="1"/>
</dbReference>
<evidence type="ECO:0000313" key="3">
    <source>
        <dbReference type="EMBL" id="MBC3846676.1"/>
    </source>
</evidence>
<reference evidence="3 4" key="1">
    <citation type="submission" date="2020-08" db="EMBL/GenBank/DDBJ databases">
        <title>Winogradskyella ouciana sp. nov., isolated from the hadal seawater of the Mariana Trench.</title>
        <authorList>
            <person name="He X."/>
        </authorList>
    </citation>
    <scope>NUCLEOTIDE SEQUENCE [LARGE SCALE GENOMIC DNA]</scope>
    <source>
        <strain evidence="3 4">KCTC 22026</strain>
    </source>
</reference>
<dbReference type="NCBIfam" id="TIGR04131">
    <property type="entry name" value="Bac_Flav_CTERM"/>
    <property type="match status" value="1"/>
</dbReference>
<feature type="chain" id="PRO_5046735905" evidence="1">
    <location>
        <begin position="24"/>
        <end position="1088"/>
    </location>
</feature>
<keyword evidence="1" id="KW-0732">Signal</keyword>
<accession>A0ABR6Y1R9</accession>
<feature type="domain" description="PKD" evidence="2">
    <location>
        <begin position="432"/>
        <end position="482"/>
    </location>
</feature>